<dbReference type="InterPro" id="IPR029063">
    <property type="entry name" value="SAM-dependent_MTases_sf"/>
</dbReference>
<proteinExistence type="predicted"/>
<dbReference type="AlphaFoldDB" id="A0A4P2QCY1"/>
<evidence type="ECO:0000259" key="5">
    <source>
        <dbReference type="Pfam" id="PF08241"/>
    </source>
</evidence>
<evidence type="ECO:0000256" key="2">
    <source>
        <dbReference type="ARBA" id="ARBA00022679"/>
    </source>
</evidence>
<dbReference type="GO" id="GO:0008757">
    <property type="term" value="F:S-adenosylmethionine-dependent methyltransferase activity"/>
    <property type="evidence" value="ECO:0007669"/>
    <property type="project" value="InterPro"/>
</dbReference>
<dbReference type="RefSeq" id="WP_129355991.1">
    <property type="nucleotide sequence ID" value="NZ_CP012670.1"/>
</dbReference>
<dbReference type="GO" id="GO:0032259">
    <property type="term" value="P:methylation"/>
    <property type="evidence" value="ECO:0007669"/>
    <property type="project" value="UniProtKB-KW"/>
</dbReference>
<evidence type="ECO:0000313" key="7">
    <source>
        <dbReference type="Proteomes" id="UP000295781"/>
    </source>
</evidence>
<feature type="region of interest" description="Disordered" evidence="4">
    <location>
        <begin position="545"/>
        <end position="567"/>
    </location>
</feature>
<evidence type="ECO:0000256" key="1">
    <source>
        <dbReference type="ARBA" id="ARBA00022603"/>
    </source>
</evidence>
<organism evidence="6 7">
    <name type="scientific">Sorangium cellulosum</name>
    <name type="common">Polyangium cellulosum</name>
    <dbReference type="NCBI Taxonomy" id="56"/>
    <lineage>
        <taxon>Bacteria</taxon>
        <taxon>Pseudomonadati</taxon>
        <taxon>Myxococcota</taxon>
        <taxon>Polyangia</taxon>
        <taxon>Polyangiales</taxon>
        <taxon>Polyangiaceae</taxon>
        <taxon>Sorangium</taxon>
    </lineage>
</organism>
<dbReference type="OrthoDB" id="609840at2"/>
<accession>A0A4P2QCY1</accession>
<dbReference type="PANTHER" id="PTHR43464:SF19">
    <property type="entry name" value="UBIQUINONE BIOSYNTHESIS O-METHYLTRANSFERASE, MITOCHONDRIAL"/>
    <property type="match status" value="1"/>
</dbReference>
<dbReference type="CDD" id="cd02440">
    <property type="entry name" value="AdoMet_MTases"/>
    <property type="match status" value="1"/>
</dbReference>
<dbReference type="SUPFAM" id="SSF53335">
    <property type="entry name" value="S-adenosyl-L-methionine-dependent methyltransferases"/>
    <property type="match status" value="1"/>
</dbReference>
<name>A0A4P2QCY1_SORCE</name>
<dbReference type="PANTHER" id="PTHR43464">
    <property type="entry name" value="METHYLTRANSFERASE"/>
    <property type="match status" value="1"/>
</dbReference>
<dbReference type="Gene3D" id="3.40.50.150">
    <property type="entry name" value="Vaccinia Virus protein VP39"/>
    <property type="match status" value="1"/>
</dbReference>
<protein>
    <recommendedName>
        <fullName evidence="5">Methyltransferase type 11 domain-containing protein</fullName>
    </recommendedName>
</protein>
<evidence type="ECO:0000256" key="4">
    <source>
        <dbReference type="SAM" id="MobiDB-lite"/>
    </source>
</evidence>
<feature type="domain" description="Methyltransferase type 11" evidence="5">
    <location>
        <begin position="51"/>
        <end position="153"/>
    </location>
</feature>
<dbReference type="Proteomes" id="UP000295781">
    <property type="component" value="Chromosome"/>
</dbReference>
<evidence type="ECO:0000256" key="3">
    <source>
        <dbReference type="ARBA" id="ARBA00022691"/>
    </source>
</evidence>
<gene>
    <name evidence="6" type="ORF">SOCEGT47_082060</name>
</gene>
<dbReference type="Pfam" id="PF08241">
    <property type="entry name" value="Methyltransf_11"/>
    <property type="match status" value="1"/>
</dbReference>
<evidence type="ECO:0000313" key="6">
    <source>
        <dbReference type="EMBL" id="AUX27610.1"/>
    </source>
</evidence>
<dbReference type="EMBL" id="CP012670">
    <property type="protein sequence ID" value="AUX27610.1"/>
    <property type="molecule type" value="Genomic_DNA"/>
</dbReference>
<keyword evidence="3" id="KW-0949">S-adenosyl-L-methionine</keyword>
<keyword evidence="1" id="KW-0489">Methyltransferase</keyword>
<dbReference type="InterPro" id="IPR013216">
    <property type="entry name" value="Methyltransf_11"/>
</dbReference>
<keyword evidence="2" id="KW-0808">Transferase</keyword>
<sequence>MTARAAAGYQADQQRDDLSAYARYLAAMDASMRQKVALTAAHLLCEGRVADMGMGSGQGSAALARLYPRLEVIGVDLDPTVVELARRAHQHPNLSFQLGDIATAVFPPESLDGIFDSSVLHHVTSYGGYRHENAADALAAQVRQLSPGGVLVVRDFVDPGPGAVLLDVPADDGDDGPDPRSASTAALLERFAREFRSLSPEPGFPLARVAPGAPGAAPASSPALPAPRPGWRRYRLAHKHAVEFVLRKDYRADWEAEVKEEYTYFSQAQFEALFARLGLRVLASTPLRNPWIVRNRFVGRFALRDEGGAPLPWPPTNYLIVGEKVNPGQGVAFRLRPAGSPQQFLRTEHHRDRRTGRVFDLAARPHPTLDIVPFFFAGDTAYVLARTSYPRPIARACREETPPLDGSGPADYLAEPIAVVQTELPVGHTVERALERAAGVSPASIQRMIPGTTYYPSPGGILEEVRSVLVEVEPTFVNAPSEDVSGFGTSGRIRAIEARQLLRAAQVGGLPDARLELNVYDLLARFGLPFGPWIGDEIPLAGARAAQPGADPGGAGGAGAQERGGAVATVQPTPLSALLERPSRRCFSRVAPSASAGFLEVRRARFEELAEGDRVVAARELEYVVPRPLGALTVSAALLARAPSGEVVLGVDDDDLPAAQSFSGNSGLLVAPAWRLPRDVRALAAAEAFVRARLQAEYGVQAGEAVELGGAYRPSAGLTPELVQPLAFVVTATAAPGPAPADAAPQRAPTSGPARRLHWVPLAALAAGREHLPDGHLRVVALRAAHALGASTWPPRSR</sequence>
<reference evidence="6 7" key="1">
    <citation type="submission" date="2015-09" db="EMBL/GenBank/DDBJ databases">
        <title>Sorangium comparison.</title>
        <authorList>
            <person name="Zaburannyi N."/>
            <person name="Bunk B."/>
            <person name="Overmann J."/>
            <person name="Mueller R."/>
        </authorList>
    </citation>
    <scope>NUCLEOTIDE SEQUENCE [LARGE SCALE GENOMIC DNA]</scope>
    <source>
        <strain evidence="6 7">So ceGT47</strain>
    </source>
</reference>